<gene>
    <name evidence="2" type="ORF">V1H85_11030</name>
</gene>
<evidence type="ECO:0000313" key="2">
    <source>
        <dbReference type="EMBL" id="MEE1972980.1"/>
    </source>
</evidence>
<protein>
    <recommendedName>
        <fullName evidence="4">TonB-dependent receptor plug domain-containing protein</fullName>
    </recommendedName>
</protein>
<dbReference type="RefSeq" id="WP_272637091.1">
    <property type="nucleotide sequence ID" value="NZ_JAZDDF010000004.1"/>
</dbReference>
<evidence type="ECO:0000256" key="1">
    <source>
        <dbReference type="SAM" id="SignalP"/>
    </source>
</evidence>
<keyword evidence="1" id="KW-0732">Signal</keyword>
<feature type="chain" id="PRO_5047024045" description="TonB-dependent receptor plug domain-containing protein" evidence="1">
    <location>
        <begin position="22"/>
        <end position="585"/>
    </location>
</feature>
<dbReference type="Gene3D" id="1.25.40.10">
    <property type="entry name" value="Tetratricopeptide repeat domain"/>
    <property type="match status" value="1"/>
</dbReference>
<dbReference type="EMBL" id="JAZDDF010000004">
    <property type="protein sequence ID" value="MEE1972980.1"/>
    <property type="molecule type" value="Genomic_DNA"/>
</dbReference>
<reference evidence="2 3" key="1">
    <citation type="submission" date="2024-01" db="EMBL/GenBank/DDBJ databases">
        <title>Maribacter spp. originated from different algae showed divergent polysaccharides utilization ability.</title>
        <authorList>
            <person name="Wang H."/>
            <person name="Wu Y."/>
        </authorList>
    </citation>
    <scope>NUCLEOTIDE SEQUENCE [LARGE SCALE GENOMIC DNA]</scope>
    <source>
        <strain evidence="2 3">KPT27_14</strain>
    </source>
</reference>
<comment type="caution">
    <text evidence="2">The sequence shown here is derived from an EMBL/GenBank/DDBJ whole genome shotgun (WGS) entry which is preliminary data.</text>
</comment>
<evidence type="ECO:0008006" key="4">
    <source>
        <dbReference type="Google" id="ProtNLM"/>
    </source>
</evidence>
<name>A0ABU7IJ59_9FLAO</name>
<dbReference type="SUPFAM" id="SSF49464">
    <property type="entry name" value="Carboxypeptidase regulatory domain-like"/>
    <property type="match status" value="1"/>
</dbReference>
<organism evidence="2 3">
    <name type="scientific">Maribacter flavus</name>
    <dbReference type="NCBI Taxonomy" id="1658664"/>
    <lineage>
        <taxon>Bacteria</taxon>
        <taxon>Pseudomonadati</taxon>
        <taxon>Bacteroidota</taxon>
        <taxon>Flavobacteriia</taxon>
        <taxon>Flavobacteriales</taxon>
        <taxon>Flavobacteriaceae</taxon>
        <taxon>Maribacter</taxon>
    </lineage>
</organism>
<dbReference type="SUPFAM" id="SSF56935">
    <property type="entry name" value="Porins"/>
    <property type="match status" value="1"/>
</dbReference>
<feature type="signal peptide" evidence="1">
    <location>
        <begin position="1"/>
        <end position="21"/>
    </location>
</feature>
<evidence type="ECO:0000313" key="3">
    <source>
        <dbReference type="Proteomes" id="UP001343698"/>
    </source>
</evidence>
<dbReference type="InterPro" id="IPR008969">
    <property type="entry name" value="CarboxyPept-like_regulatory"/>
</dbReference>
<dbReference type="SUPFAM" id="SSF48452">
    <property type="entry name" value="TPR-like"/>
    <property type="match status" value="1"/>
</dbReference>
<keyword evidence="3" id="KW-1185">Reference proteome</keyword>
<dbReference type="Proteomes" id="UP001343698">
    <property type="component" value="Unassembled WGS sequence"/>
</dbReference>
<dbReference type="InterPro" id="IPR011990">
    <property type="entry name" value="TPR-like_helical_dom_sf"/>
</dbReference>
<accession>A0ABU7IJ59</accession>
<sequence length="585" mass="65813">MKNPKLTTLFLLLLSFPLGWAQNLREISGKVSDSSGPLEDVRISIKDKVDSKTFSSLDGSYTIKAQTGDILLFTYAGMKTVSIQIEDVTRFINPIMYPYVNQLDEVIVESSNRISANVMAQRYFERRNGIQSAYGFIDGDRTAGNILFLGQEDIMPVNLGLANLLQNRFPGVSTGILQNLASGVPVFLMRGASMTAAPQPAIFDVDGQVFTNFPNWLDIGNIKRIAIITSLSMTVKYGSLGSGGVVVINTFSGPPTPESHSKKYLGNSEFYEGDAVGMDVIRNNWPEYKKSLYASTSLGMAKSLYGEWSQKYGSAPYFILDAQHFFATEMNDPEFAQQIVEEHYSEFQNNPVLLKALAYQYEVQGERKKANDIYKEIFLLRPHYAQSYLDMARSYRDLGQFNQAAAIHARYNYLLDEGFMEADIQSVQEIMSTEFNNLISMENVLVERQLNNESNLEIPLIKGTRLVFEWNDGEAEFELQFVGPVGQSHVWKHTLRDNGDLIEREKKYGFSTMEVTIDEDLPGTLVVNAKYLGNKSLTPTYLKATIYSDYGSDKQQKEVKLFPLQLKEVNQKLFSFSKAIGVALN</sequence>
<proteinExistence type="predicted"/>